<dbReference type="InterPro" id="IPR036926">
    <property type="entry name" value="Thymidate_synth/dCMP_Mease_sf"/>
</dbReference>
<sequence>MLKKSTSGIKTRNGLIHDENQYLHLTEDILNEGELVEGRNGTTKSIFGSAMHFTLENNNIPILTTKKVAWKTCLRELLWFIKGSTSNVELQKQNVKIWNGNASREFLDSRGLHHLEENDLGPVYGHQWRFFNAPYTDCRTDYRGKGTDQLQYIIDELKNPKTRTSRRLIMSAWNPSQLNQMALPPCHVLAQFNVLGGDKLSCSLYQRSGDVGLGVPFNIASYSFLTHLIAKHCGLKATEFCYYLGNSHIYSDHLESLSPQISRIPYTFPTLTISNKYDSIEEYTEADFNIHDYTFHPPIKMEMRK</sequence>
<feature type="domain" description="Thymidylate synthase/dCMP hydroxymethylase" evidence="5">
    <location>
        <begin position="20"/>
        <end position="303"/>
    </location>
</feature>
<dbReference type="PRINTS" id="PR00108">
    <property type="entry name" value="THYMDSNTHASE"/>
</dbReference>
<dbReference type="AlphaFoldDB" id="A0A6C0BX97"/>
<dbReference type="HAMAP" id="MF_00008">
    <property type="entry name" value="Thymidy_synth_bact"/>
    <property type="match status" value="1"/>
</dbReference>
<dbReference type="InterPro" id="IPR020940">
    <property type="entry name" value="Thymidylate_synthase_AS"/>
</dbReference>
<evidence type="ECO:0000259" key="5">
    <source>
        <dbReference type="Pfam" id="PF00303"/>
    </source>
</evidence>
<dbReference type="SUPFAM" id="SSF55831">
    <property type="entry name" value="Thymidylate synthase/dCMP hydroxymethylase"/>
    <property type="match status" value="1"/>
</dbReference>
<dbReference type="CDD" id="cd00351">
    <property type="entry name" value="TS_Pyrimidine_HMase"/>
    <property type="match status" value="1"/>
</dbReference>
<dbReference type="InterPro" id="IPR023451">
    <property type="entry name" value="Thymidate_synth/dCMP_Mease_dom"/>
</dbReference>
<evidence type="ECO:0000256" key="3">
    <source>
        <dbReference type="ARBA" id="ARBA00022679"/>
    </source>
</evidence>
<dbReference type="Pfam" id="PF00303">
    <property type="entry name" value="Thymidylat_synt"/>
    <property type="match status" value="1"/>
</dbReference>
<protein>
    <recommendedName>
        <fullName evidence="1">thymidylate synthase</fullName>
        <ecNumber evidence="1">2.1.1.45</ecNumber>
    </recommendedName>
</protein>
<dbReference type="InterPro" id="IPR000398">
    <property type="entry name" value="Thymidylate_synthase"/>
</dbReference>
<organism evidence="6">
    <name type="scientific">viral metagenome</name>
    <dbReference type="NCBI Taxonomy" id="1070528"/>
    <lineage>
        <taxon>unclassified sequences</taxon>
        <taxon>metagenomes</taxon>
        <taxon>organismal metagenomes</taxon>
    </lineage>
</organism>
<dbReference type="Gene3D" id="3.30.572.10">
    <property type="entry name" value="Thymidylate synthase/dCMP hydroxymethylase domain"/>
    <property type="match status" value="1"/>
</dbReference>
<dbReference type="EC" id="2.1.1.45" evidence="1"/>
<dbReference type="GO" id="GO:0006231">
    <property type="term" value="P:dTMP biosynthetic process"/>
    <property type="evidence" value="ECO:0007669"/>
    <property type="project" value="InterPro"/>
</dbReference>
<keyword evidence="4" id="KW-0545">Nucleotide biosynthesis</keyword>
<evidence type="ECO:0000313" key="6">
    <source>
        <dbReference type="EMBL" id="QHS96856.1"/>
    </source>
</evidence>
<dbReference type="PROSITE" id="PS00091">
    <property type="entry name" value="THYMIDYLATE_SYNTHASE"/>
    <property type="match status" value="1"/>
</dbReference>
<dbReference type="PANTHER" id="PTHR11548">
    <property type="entry name" value="THYMIDYLATE SYNTHASE 1"/>
    <property type="match status" value="1"/>
</dbReference>
<dbReference type="GO" id="GO:0005739">
    <property type="term" value="C:mitochondrion"/>
    <property type="evidence" value="ECO:0007669"/>
    <property type="project" value="TreeGrafter"/>
</dbReference>
<dbReference type="FunFam" id="3.30.572.10:FF:000013">
    <property type="entry name" value="Thymidylate synthase"/>
    <property type="match status" value="1"/>
</dbReference>
<dbReference type="GO" id="GO:0005829">
    <property type="term" value="C:cytosol"/>
    <property type="evidence" value="ECO:0007669"/>
    <property type="project" value="TreeGrafter"/>
</dbReference>
<name>A0A6C0BX97_9ZZZZ</name>
<keyword evidence="2" id="KW-0489">Methyltransferase</keyword>
<reference evidence="6" key="1">
    <citation type="journal article" date="2020" name="Nature">
        <title>Giant virus diversity and host interactions through global metagenomics.</title>
        <authorList>
            <person name="Schulz F."/>
            <person name="Roux S."/>
            <person name="Paez-Espino D."/>
            <person name="Jungbluth S."/>
            <person name="Walsh D.A."/>
            <person name="Denef V.J."/>
            <person name="McMahon K.D."/>
            <person name="Konstantinidis K.T."/>
            <person name="Eloe-Fadrosh E.A."/>
            <person name="Kyrpides N.C."/>
            <person name="Woyke T."/>
        </authorList>
    </citation>
    <scope>NUCLEOTIDE SEQUENCE</scope>
    <source>
        <strain evidence="6">GVMAG-M-3300020166-5</strain>
    </source>
</reference>
<proteinExistence type="inferred from homology"/>
<keyword evidence="3" id="KW-0808">Transferase</keyword>
<dbReference type="NCBIfam" id="TIGR03284">
    <property type="entry name" value="thym_sym"/>
    <property type="match status" value="1"/>
</dbReference>
<accession>A0A6C0BX97</accession>
<dbReference type="EMBL" id="MN739280">
    <property type="protein sequence ID" value="QHS96856.1"/>
    <property type="molecule type" value="Genomic_DNA"/>
</dbReference>
<evidence type="ECO:0000256" key="4">
    <source>
        <dbReference type="ARBA" id="ARBA00022727"/>
    </source>
</evidence>
<dbReference type="GO" id="GO:0004799">
    <property type="term" value="F:thymidylate synthase activity"/>
    <property type="evidence" value="ECO:0007669"/>
    <property type="project" value="UniProtKB-EC"/>
</dbReference>
<dbReference type="GO" id="GO:0032259">
    <property type="term" value="P:methylation"/>
    <property type="evidence" value="ECO:0007669"/>
    <property type="project" value="UniProtKB-KW"/>
</dbReference>
<dbReference type="PANTHER" id="PTHR11548:SF2">
    <property type="entry name" value="THYMIDYLATE SYNTHASE"/>
    <property type="match status" value="1"/>
</dbReference>
<dbReference type="InterPro" id="IPR045097">
    <property type="entry name" value="Thymidate_synth/dCMP_Mease"/>
</dbReference>
<evidence type="ECO:0000256" key="2">
    <source>
        <dbReference type="ARBA" id="ARBA00022603"/>
    </source>
</evidence>
<evidence type="ECO:0000256" key="1">
    <source>
        <dbReference type="ARBA" id="ARBA00011947"/>
    </source>
</evidence>